<name>A0AAN8YPS3_SOLBU</name>
<dbReference type="EMBL" id="JBANQN010000001">
    <property type="protein sequence ID" value="KAK6803309.1"/>
    <property type="molecule type" value="Genomic_DNA"/>
</dbReference>
<gene>
    <name evidence="2" type="ORF">RDI58_001093</name>
</gene>
<reference evidence="2 3" key="1">
    <citation type="submission" date="2024-02" db="EMBL/GenBank/DDBJ databases">
        <title>de novo genome assembly of Solanum bulbocastanum strain 11H21.</title>
        <authorList>
            <person name="Hosaka A.J."/>
        </authorList>
    </citation>
    <scope>NUCLEOTIDE SEQUENCE [LARGE SCALE GENOMIC DNA]</scope>
    <source>
        <tissue evidence="2">Young leaves</tissue>
    </source>
</reference>
<protein>
    <recommendedName>
        <fullName evidence="1">F-box associated beta-propeller type 1 domain-containing protein</fullName>
    </recommendedName>
</protein>
<accession>A0AAN8YPS3</accession>
<comment type="caution">
    <text evidence="2">The sequence shown here is derived from an EMBL/GenBank/DDBJ whole genome shotgun (WGS) entry which is preliminary data.</text>
</comment>
<dbReference type="PANTHER" id="PTHR31672">
    <property type="entry name" value="BNACNNG10540D PROTEIN"/>
    <property type="match status" value="1"/>
</dbReference>
<organism evidence="2 3">
    <name type="scientific">Solanum bulbocastanum</name>
    <name type="common">Wild potato</name>
    <dbReference type="NCBI Taxonomy" id="147425"/>
    <lineage>
        <taxon>Eukaryota</taxon>
        <taxon>Viridiplantae</taxon>
        <taxon>Streptophyta</taxon>
        <taxon>Embryophyta</taxon>
        <taxon>Tracheophyta</taxon>
        <taxon>Spermatophyta</taxon>
        <taxon>Magnoliopsida</taxon>
        <taxon>eudicotyledons</taxon>
        <taxon>Gunneridae</taxon>
        <taxon>Pentapetalae</taxon>
        <taxon>asterids</taxon>
        <taxon>lamiids</taxon>
        <taxon>Solanales</taxon>
        <taxon>Solanaceae</taxon>
        <taxon>Solanoideae</taxon>
        <taxon>Solaneae</taxon>
        <taxon>Solanum</taxon>
    </lineage>
</organism>
<evidence type="ECO:0000259" key="1">
    <source>
        <dbReference type="Pfam" id="PF07734"/>
    </source>
</evidence>
<dbReference type="AlphaFoldDB" id="A0AAN8YPS3"/>
<dbReference type="Proteomes" id="UP001371456">
    <property type="component" value="Unassembled WGS sequence"/>
</dbReference>
<dbReference type="InterPro" id="IPR050796">
    <property type="entry name" value="SCF_F-box_component"/>
</dbReference>
<dbReference type="Pfam" id="PF07734">
    <property type="entry name" value="FBA_1"/>
    <property type="match status" value="1"/>
</dbReference>
<sequence length="261" mass="29620">MAMSRKLPDETIEKIISRMSVKLGEWKKIVGSCNGLVLVLNEEDVSFLINPRTLEYRRIPNSPLALPKHGTFTAYALGRLESISHNGAIPIHDFGVFLNGALHWLAGKYYCSPSVIVVVNLTDEKFFEVPIPTITTTSLLRFYGIVALKGCLCVLGNRRNENEIDVWMIKEFGVVESWTKFSVVRNTFLFCPTSVCLMSDDDIILSMPRKMKLIIYNKKKEQQREMNVDGKTSKCIRLRTFMESLVSPMIGREIEGSDYIA</sequence>
<dbReference type="InterPro" id="IPR017451">
    <property type="entry name" value="F-box-assoc_interact_dom"/>
</dbReference>
<dbReference type="NCBIfam" id="TIGR01640">
    <property type="entry name" value="F_box_assoc_1"/>
    <property type="match status" value="1"/>
</dbReference>
<dbReference type="InterPro" id="IPR006527">
    <property type="entry name" value="F-box-assoc_dom_typ1"/>
</dbReference>
<dbReference type="PANTHER" id="PTHR31672:SF13">
    <property type="entry name" value="F-BOX PROTEIN CPR30-LIKE"/>
    <property type="match status" value="1"/>
</dbReference>
<keyword evidence="3" id="KW-1185">Reference proteome</keyword>
<proteinExistence type="predicted"/>
<evidence type="ECO:0000313" key="3">
    <source>
        <dbReference type="Proteomes" id="UP001371456"/>
    </source>
</evidence>
<feature type="domain" description="F-box associated beta-propeller type 1" evidence="1">
    <location>
        <begin position="86"/>
        <end position="247"/>
    </location>
</feature>
<evidence type="ECO:0000313" key="2">
    <source>
        <dbReference type="EMBL" id="KAK6803309.1"/>
    </source>
</evidence>